<evidence type="ECO:0000313" key="3">
    <source>
        <dbReference type="EMBL" id="MBR7833912.1"/>
    </source>
</evidence>
<gene>
    <name evidence="3" type="ORF">KDL01_11580</name>
</gene>
<accession>A0A941ELM0</accession>
<evidence type="ECO:0000259" key="2">
    <source>
        <dbReference type="Pfam" id="PF07811"/>
    </source>
</evidence>
<dbReference type="InterPro" id="IPR012495">
    <property type="entry name" value="TadE-like_dom"/>
</dbReference>
<evidence type="ECO:0000313" key="4">
    <source>
        <dbReference type="Proteomes" id="UP000675781"/>
    </source>
</evidence>
<dbReference type="Pfam" id="PF07811">
    <property type="entry name" value="TadE"/>
    <property type="match status" value="1"/>
</dbReference>
<keyword evidence="4" id="KW-1185">Reference proteome</keyword>
<dbReference type="AlphaFoldDB" id="A0A941ELM0"/>
<dbReference type="Proteomes" id="UP000675781">
    <property type="component" value="Unassembled WGS sequence"/>
</dbReference>
<name>A0A941ELM0_9ACTN</name>
<protein>
    <submittedName>
        <fullName evidence="3">Pilus assembly protein</fullName>
    </submittedName>
</protein>
<feature type="domain" description="TadE-like" evidence="2">
    <location>
        <begin position="10"/>
        <end position="52"/>
    </location>
</feature>
<sequence length="148" mass="15565">MAARRRGEEGVSTLEVVLAAPVMTLFILTLFFLGYYAESVSKVQAAAADAARMASVQYQTTNVRTTARLAAWSDLSGTCNRDSGTSLPISSATMNIALPGSPPAGTTSAESTTHTIKITVTCDVRVLGVSYSITESSYAPLDFFGGQQ</sequence>
<dbReference type="EMBL" id="JAGSOG010000043">
    <property type="protein sequence ID" value="MBR7833912.1"/>
    <property type="molecule type" value="Genomic_DNA"/>
</dbReference>
<keyword evidence="1" id="KW-0472">Membrane</keyword>
<comment type="caution">
    <text evidence="3">The sequence shown here is derived from an EMBL/GenBank/DDBJ whole genome shotgun (WGS) entry which is preliminary data.</text>
</comment>
<keyword evidence="1" id="KW-1133">Transmembrane helix</keyword>
<dbReference type="RefSeq" id="WP_212528433.1">
    <property type="nucleotide sequence ID" value="NZ_JAGSOG010000043.1"/>
</dbReference>
<organism evidence="3 4">
    <name type="scientific">Actinospica durhamensis</name>
    <dbReference type="NCBI Taxonomy" id="1508375"/>
    <lineage>
        <taxon>Bacteria</taxon>
        <taxon>Bacillati</taxon>
        <taxon>Actinomycetota</taxon>
        <taxon>Actinomycetes</taxon>
        <taxon>Catenulisporales</taxon>
        <taxon>Actinospicaceae</taxon>
        <taxon>Actinospica</taxon>
    </lineage>
</organism>
<reference evidence="3" key="1">
    <citation type="submission" date="2021-04" db="EMBL/GenBank/DDBJ databases">
        <title>Genome based classification of Actinospica acidithermotolerans sp. nov., an actinobacterium isolated from an Indonesian hot spring.</title>
        <authorList>
            <person name="Kusuma A.B."/>
            <person name="Putra K.E."/>
            <person name="Nafisah S."/>
            <person name="Loh J."/>
            <person name="Nouioui I."/>
            <person name="Goodfellow M."/>
        </authorList>
    </citation>
    <scope>NUCLEOTIDE SEQUENCE</scope>
    <source>
        <strain evidence="3">CSCA 57</strain>
    </source>
</reference>
<feature type="transmembrane region" description="Helical" evidence="1">
    <location>
        <begin position="12"/>
        <end position="36"/>
    </location>
</feature>
<proteinExistence type="predicted"/>
<keyword evidence="1" id="KW-0812">Transmembrane</keyword>
<evidence type="ECO:0000256" key="1">
    <source>
        <dbReference type="SAM" id="Phobius"/>
    </source>
</evidence>